<dbReference type="SUPFAM" id="SSF140500">
    <property type="entry name" value="BAS1536-like"/>
    <property type="match status" value="1"/>
</dbReference>
<protein>
    <recommendedName>
        <fullName evidence="3">Sporulation protein Spo0E</fullName>
    </recommendedName>
</protein>
<evidence type="ECO:0008006" key="3">
    <source>
        <dbReference type="Google" id="ProtNLM"/>
    </source>
</evidence>
<dbReference type="InterPro" id="IPR036638">
    <property type="entry name" value="HLH_DNA-bd_sf"/>
</dbReference>
<evidence type="ECO:0000313" key="2">
    <source>
        <dbReference type="Proteomes" id="UP000030403"/>
    </source>
</evidence>
<dbReference type="AlphaFoldDB" id="A0A0A5G9U5"/>
<organism evidence="1 2">
    <name type="scientific">Pontibacillus marinus BH030004 = DSM 16465</name>
    <dbReference type="NCBI Taxonomy" id="1385511"/>
    <lineage>
        <taxon>Bacteria</taxon>
        <taxon>Bacillati</taxon>
        <taxon>Bacillota</taxon>
        <taxon>Bacilli</taxon>
        <taxon>Bacillales</taxon>
        <taxon>Bacillaceae</taxon>
        <taxon>Pontibacillus</taxon>
    </lineage>
</organism>
<dbReference type="eggNOG" id="ENOG5031UB9">
    <property type="taxonomic scope" value="Bacteria"/>
</dbReference>
<gene>
    <name evidence="1" type="ORF">N783_03550</name>
</gene>
<accession>A0A0A5G9U5</accession>
<dbReference type="STRING" id="1385511.GCA_000425225_02687"/>
<sequence length="50" mass="5780">MCKNILNEIESYREKMVQLTATLPLSSEEVVEVSSKLDCLLNEYEKTKTK</sequence>
<dbReference type="GO" id="GO:0043937">
    <property type="term" value="P:regulation of sporulation"/>
    <property type="evidence" value="ECO:0007669"/>
    <property type="project" value="InterPro"/>
</dbReference>
<dbReference type="InterPro" id="IPR037208">
    <property type="entry name" value="Spo0E-like_sf"/>
</dbReference>
<name>A0A0A5G9U5_9BACI</name>
<dbReference type="EMBL" id="AVPF01000011">
    <property type="protein sequence ID" value="KGX89931.1"/>
    <property type="molecule type" value="Genomic_DNA"/>
</dbReference>
<dbReference type="Proteomes" id="UP000030403">
    <property type="component" value="Unassembled WGS sequence"/>
</dbReference>
<dbReference type="InterPro" id="IPR018540">
    <property type="entry name" value="Spo0E-like"/>
</dbReference>
<dbReference type="GO" id="GO:0046983">
    <property type="term" value="F:protein dimerization activity"/>
    <property type="evidence" value="ECO:0007669"/>
    <property type="project" value="InterPro"/>
</dbReference>
<keyword evidence="2" id="KW-1185">Reference proteome</keyword>
<reference evidence="1 2" key="1">
    <citation type="submission" date="2013-08" db="EMBL/GenBank/DDBJ databases">
        <authorList>
            <person name="Huang J."/>
            <person name="Wang G."/>
        </authorList>
    </citation>
    <scope>NUCLEOTIDE SEQUENCE [LARGE SCALE GENOMIC DNA]</scope>
    <source>
        <strain evidence="1 2">BH030004</strain>
    </source>
</reference>
<comment type="caution">
    <text evidence="1">The sequence shown here is derived from an EMBL/GenBank/DDBJ whole genome shotgun (WGS) entry which is preliminary data.</text>
</comment>
<dbReference type="RefSeq" id="WP_081672959.1">
    <property type="nucleotide sequence ID" value="NZ_AULJ01000034.1"/>
</dbReference>
<proteinExistence type="predicted"/>
<dbReference type="Pfam" id="PF09388">
    <property type="entry name" value="SpoOE-like"/>
    <property type="match status" value="1"/>
</dbReference>
<dbReference type="Gene3D" id="4.10.280.10">
    <property type="entry name" value="Helix-loop-helix DNA-binding domain"/>
    <property type="match status" value="1"/>
</dbReference>
<evidence type="ECO:0000313" key="1">
    <source>
        <dbReference type="EMBL" id="KGX89931.1"/>
    </source>
</evidence>